<feature type="domain" description="Core Histone H2A/H2B/H3" evidence="10">
    <location>
        <begin position="12"/>
        <end position="86"/>
    </location>
</feature>
<dbReference type="SUPFAM" id="SSF47113">
    <property type="entry name" value="Histone-fold"/>
    <property type="match status" value="1"/>
</dbReference>
<keyword evidence="7 8" id="KW-0544">Nucleosome core</keyword>
<dbReference type="AlphaFoldDB" id="A0A6P7TY33"/>
<evidence type="ECO:0000256" key="9">
    <source>
        <dbReference type="SAM" id="MobiDB-lite"/>
    </source>
</evidence>
<dbReference type="PRINTS" id="PR00620">
    <property type="entry name" value="HISTONEH2A"/>
</dbReference>
<dbReference type="Proteomes" id="UP000515154">
    <property type="component" value="Unplaced"/>
</dbReference>
<dbReference type="InterPro" id="IPR002119">
    <property type="entry name" value="Histone_H2A"/>
</dbReference>
<keyword evidence="4 8" id="KW-0158">Chromosome</keyword>
<comment type="subunit">
    <text evidence="8">The nucleosome is a histone octamer containing two molecules each of H2A, H2B, H3 and H4 assembled in one H3-H4 heterotetramer and two H2A-H2B heterodimers. The octamer wraps approximately 147 bp of DNA.</text>
</comment>
<dbReference type="RefSeq" id="XP_029654182.1">
    <property type="nucleotide sequence ID" value="XM_029798322.1"/>
</dbReference>
<dbReference type="GO" id="GO:0046982">
    <property type="term" value="F:protein heterodimerization activity"/>
    <property type="evidence" value="ECO:0007669"/>
    <property type="project" value="InterPro"/>
</dbReference>
<evidence type="ECO:0000256" key="2">
    <source>
        <dbReference type="ARBA" id="ARBA00004286"/>
    </source>
</evidence>
<name>A0A6P7TY33_9MOLL</name>
<evidence type="ECO:0000256" key="8">
    <source>
        <dbReference type="RuleBase" id="RU003767"/>
    </source>
</evidence>
<evidence type="ECO:0000256" key="1">
    <source>
        <dbReference type="ARBA" id="ARBA00004123"/>
    </source>
</evidence>
<evidence type="ECO:0000313" key="12">
    <source>
        <dbReference type="RefSeq" id="XP_029654182.1"/>
    </source>
</evidence>
<dbReference type="GO" id="GO:0000786">
    <property type="term" value="C:nucleosome"/>
    <property type="evidence" value="ECO:0007669"/>
    <property type="project" value="UniProtKB-KW"/>
</dbReference>
<dbReference type="Gene3D" id="1.10.20.10">
    <property type="entry name" value="Histone, subunit A"/>
    <property type="match status" value="1"/>
</dbReference>
<evidence type="ECO:0000256" key="3">
    <source>
        <dbReference type="ARBA" id="ARBA00010691"/>
    </source>
</evidence>
<dbReference type="CDD" id="cd00074">
    <property type="entry name" value="HFD_H2A"/>
    <property type="match status" value="1"/>
</dbReference>
<keyword evidence="11" id="KW-1185">Reference proteome</keyword>
<dbReference type="PROSITE" id="PS00046">
    <property type="entry name" value="HISTONE_H2A"/>
    <property type="match status" value="1"/>
</dbReference>
<sequence length="125" mass="13815">MSSRGKGGKVRSKAKSKSVRAGLQFPVGRIHRCLRHETRMRVGIPAAVYMCAVLEYAVAEMLELAGNTAVKCGKRRIKPRHIVVAIGNDDELKELTQKAIISSGGFMIRKTAELLKQLPNFKLII</sequence>
<keyword evidence="5 8" id="KW-0238">DNA-binding</keyword>
<proteinExistence type="inferred from homology"/>
<dbReference type="GO" id="GO:0005634">
    <property type="term" value="C:nucleus"/>
    <property type="evidence" value="ECO:0007669"/>
    <property type="project" value="UniProtKB-SubCell"/>
</dbReference>
<evidence type="ECO:0000256" key="6">
    <source>
        <dbReference type="ARBA" id="ARBA00023242"/>
    </source>
</evidence>
<evidence type="ECO:0000256" key="5">
    <source>
        <dbReference type="ARBA" id="ARBA00023125"/>
    </source>
</evidence>
<feature type="compositionally biased region" description="Basic residues" evidence="9">
    <location>
        <begin position="1"/>
        <end position="18"/>
    </location>
</feature>
<evidence type="ECO:0000313" key="11">
    <source>
        <dbReference type="Proteomes" id="UP000515154"/>
    </source>
</evidence>
<dbReference type="SMART" id="SM00414">
    <property type="entry name" value="H2A"/>
    <property type="match status" value="1"/>
</dbReference>
<dbReference type="InterPro" id="IPR007125">
    <property type="entry name" value="H2A/H2B/H3"/>
</dbReference>
<dbReference type="InterPro" id="IPR009072">
    <property type="entry name" value="Histone-fold"/>
</dbReference>
<evidence type="ECO:0000259" key="10">
    <source>
        <dbReference type="Pfam" id="PF00125"/>
    </source>
</evidence>
<comment type="similarity">
    <text evidence="3 8">Belongs to the histone H2A family.</text>
</comment>
<dbReference type="GO" id="GO:0003677">
    <property type="term" value="F:DNA binding"/>
    <property type="evidence" value="ECO:0007669"/>
    <property type="project" value="UniProtKB-KW"/>
</dbReference>
<dbReference type="PANTHER" id="PTHR23430">
    <property type="entry name" value="HISTONE H2A"/>
    <property type="match status" value="1"/>
</dbReference>
<gene>
    <name evidence="12" type="primary">LOC115227524</name>
</gene>
<dbReference type="KEGG" id="osn:115227524"/>
<evidence type="ECO:0000256" key="7">
    <source>
        <dbReference type="ARBA" id="ARBA00023269"/>
    </source>
</evidence>
<keyword evidence="6 8" id="KW-0539">Nucleus</keyword>
<feature type="region of interest" description="Disordered" evidence="9">
    <location>
        <begin position="1"/>
        <end position="20"/>
    </location>
</feature>
<evidence type="ECO:0000256" key="4">
    <source>
        <dbReference type="ARBA" id="ARBA00022454"/>
    </source>
</evidence>
<accession>A0A6P7TY33</accession>
<dbReference type="Pfam" id="PF00125">
    <property type="entry name" value="Histone"/>
    <property type="match status" value="1"/>
</dbReference>
<protein>
    <recommendedName>
        <fullName evidence="8">Histone H2A</fullName>
    </recommendedName>
</protein>
<organism evidence="11 12">
    <name type="scientific">Octopus sinensis</name>
    <name type="common">East Asian common octopus</name>
    <dbReference type="NCBI Taxonomy" id="2607531"/>
    <lineage>
        <taxon>Eukaryota</taxon>
        <taxon>Metazoa</taxon>
        <taxon>Spiralia</taxon>
        <taxon>Lophotrochozoa</taxon>
        <taxon>Mollusca</taxon>
        <taxon>Cephalopoda</taxon>
        <taxon>Coleoidea</taxon>
        <taxon>Octopodiformes</taxon>
        <taxon>Octopoda</taxon>
        <taxon>Incirrata</taxon>
        <taxon>Octopodidae</taxon>
        <taxon>Octopus</taxon>
    </lineage>
</organism>
<dbReference type="GO" id="GO:0030527">
    <property type="term" value="F:structural constituent of chromatin"/>
    <property type="evidence" value="ECO:0007669"/>
    <property type="project" value="InterPro"/>
</dbReference>
<dbReference type="InterPro" id="IPR032458">
    <property type="entry name" value="Histone_H2A_CS"/>
</dbReference>
<reference evidence="12" key="1">
    <citation type="submission" date="2025-08" db="UniProtKB">
        <authorList>
            <consortium name="RefSeq"/>
        </authorList>
    </citation>
    <scope>IDENTIFICATION</scope>
</reference>
<comment type="subcellular location">
    <subcellularLocation>
        <location evidence="2">Chromosome</location>
    </subcellularLocation>
    <subcellularLocation>
        <location evidence="1 8">Nucleus</location>
    </subcellularLocation>
</comment>